<proteinExistence type="inferred from homology"/>
<organism evidence="9 10">
    <name type="scientific">Romanomermis culicivorax</name>
    <name type="common">Nematode worm</name>
    <dbReference type="NCBI Taxonomy" id="13658"/>
    <lineage>
        <taxon>Eukaryota</taxon>
        <taxon>Metazoa</taxon>
        <taxon>Ecdysozoa</taxon>
        <taxon>Nematoda</taxon>
        <taxon>Enoplea</taxon>
        <taxon>Dorylaimia</taxon>
        <taxon>Mermithida</taxon>
        <taxon>Mermithoidea</taxon>
        <taxon>Mermithidae</taxon>
        <taxon>Romanomermis</taxon>
    </lineage>
</organism>
<evidence type="ECO:0000256" key="5">
    <source>
        <dbReference type="ARBA" id="ARBA00022840"/>
    </source>
</evidence>
<evidence type="ECO:0000256" key="4">
    <source>
        <dbReference type="ARBA" id="ARBA00022741"/>
    </source>
</evidence>
<sequence>SQEVAVPESDLPVLLPDVEKNVDGKTAAEKNPSADQGDVGVSSPLSRFQNWKRCTCPKCGRLDGERETDTLDTFFDSSFYFLRFLDAKNHQKLCDIEKIEHFMPVDVYVGGREH</sequence>
<dbReference type="Proteomes" id="UP000887565">
    <property type="component" value="Unplaced"/>
</dbReference>
<name>A0A915JI43_ROMCU</name>
<comment type="similarity">
    <text evidence="1">Belongs to the class-I aminoacyl-tRNA synthetase family.</text>
</comment>
<dbReference type="InterPro" id="IPR002302">
    <property type="entry name" value="Leu-tRNA-ligase"/>
</dbReference>
<dbReference type="PANTHER" id="PTHR43740">
    <property type="entry name" value="LEUCYL-TRNA SYNTHETASE"/>
    <property type="match status" value="1"/>
</dbReference>
<evidence type="ECO:0000256" key="2">
    <source>
        <dbReference type="ARBA" id="ARBA00013164"/>
    </source>
</evidence>
<evidence type="ECO:0000256" key="6">
    <source>
        <dbReference type="ARBA" id="ARBA00022917"/>
    </source>
</evidence>
<feature type="region of interest" description="Disordered" evidence="8">
    <location>
        <begin position="17"/>
        <end position="44"/>
    </location>
</feature>
<dbReference type="EC" id="6.1.1.4" evidence="2"/>
<dbReference type="GO" id="GO:0032543">
    <property type="term" value="P:mitochondrial translation"/>
    <property type="evidence" value="ECO:0007669"/>
    <property type="project" value="TreeGrafter"/>
</dbReference>
<accession>A0A915JI43</accession>
<dbReference type="AlphaFoldDB" id="A0A915JI43"/>
<dbReference type="GO" id="GO:0004823">
    <property type="term" value="F:leucine-tRNA ligase activity"/>
    <property type="evidence" value="ECO:0007669"/>
    <property type="project" value="UniProtKB-EC"/>
</dbReference>
<reference evidence="10" key="1">
    <citation type="submission" date="2022-11" db="UniProtKB">
        <authorList>
            <consortium name="WormBaseParasite"/>
        </authorList>
    </citation>
    <scope>IDENTIFICATION</scope>
</reference>
<dbReference type="InterPro" id="IPR014729">
    <property type="entry name" value="Rossmann-like_a/b/a_fold"/>
</dbReference>
<keyword evidence="7" id="KW-0030">Aminoacyl-tRNA synthetase</keyword>
<protein>
    <recommendedName>
        <fullName evidence="2">leucine--tRNA ligase</fullName>
        <ecNumber evidence="2">6.1.1.4</ecNumber>
    </recommendedName>
</protein>
<dbReference type="GO" id="GO:0005524">
    <property type="term" value="F:ATP binding"/>
    <property type="evidence" value="ECO:0007669"/>
    <property type="project" value="UniProtKB-KW"/>
</dbReference>
<evidence type="ECO:0000256" key="8">
    <source>
        <dbReference type="SAM" id="MobiDB-lite"/>
    </source>
</evidence>
<feature type="compositionally biased region" description="Basic and acidic residues" evidence="8">
    <location>
        <begin position="17"/>
        <end position="28"/>
    </location>
</feature>
<dbReference type="PANTHER" id="PTHR43740:SF2">
    <property type="entry name" value="LEUCINE--TRNA LIGASE, MITOCHONDRIAL"/>
    <property type="match status" value="1"/>
</dbReference>
<evidence type="ECO:0000313" key="10">
    <source>
        <dbReference type="WBParaSite" id="nRc.2.0.1.t25810-RA"/>
    </source>
</evidence>
<dbReference type="GO" id="GO:0005739">
    <property type="term" value="C:mitochondrion"/>
    <property type="evidence" value="ECO:0007669"/>
    <property type="project" value="TreeGrafter"/>
</dbReference>
<dbReference type="PRINTS" id="PR00985">
    <property type="entry name" value="TRNASYNTHLEU"/>
</dbReference>
<keyword evidence="5" id="KW-0067">ATP-binding</keyword>
<evidence type="ECO:0000256" key="3">
    <source>
        <dbReference type="ARBA" id="ARBA00022598"/>
    </source>
</evidence>
<keyword evidence="6" id="KW-0648">Protein biosynthesis</keyword>
<keyword evidence="9" id="KW-1185">Reference proteome</keyword>
<evidence type="ECO:0000256" key="1">
    <source>
        <dbReference type="ARBA" id="ARBA00005594"/>
    </source>
</evidence>
<dbReference type="SUPFAM" id="SSF52374">
    <property type="entry name" value="Nucleotidylyl transferase"/>
    <property type="match status" value="1"/>
</dbReference>
<dbReference type="GO" id="GO:0006429">
    <property type="term" value="P:leucyl-tRNA aminoacylation"/>
    <property type="evidence" value="ECO:0007669"/>
    <property type="project" value="InterPro"/>
</dbReference>
<dbReference type="WBParaSite" id="nRc.2.0.1.t25810-RA">
    <property type="protein sequence ID" value="nRc.2.0.1.t25810-RA"/>
    <property type="gene ID" value="nRc.2.0.1.g25810"/>
</dbReference>
<keyword evidence="3" id="KW-0436">Ligase</keyword>
<dbReference type="Gene3D" id="3.40.50.620">
    <property type="entry name" value="HUPs"/>
    <property type="match status" value="1"/>
</dbReference>
<evidence type="ECO:0000256" key="7">
    <source>
        <dbReference type="ARBA" id="ARBA00023146"/>
    </source>
</evidence>
<evidence type="ECO:0000313" key="9">
    <source>
        <dbReference type="Proteomes" id="UP000887565"/>
    </source>
</evidence>
<keyword evidence="4" id="KW-0547">Nucleotide-binding</keyword>